<evidence type="ECO:0000256" key="2">
    <source>
        <dbReference type="ARBA" id="ARBA00003876"/>
    </source>
</evidence>
<dbReference type="GO" id="GO:0019773">
    <property type="term" value="C:proteasome core complex, alpha-subunit complex"/>
    <property type="evidence" value="ECO:0007669"/>
    <property type="project" value="UniProtKB-UniRule"/>
</dbReference>
<accession>A0A1B6H343</accession>
<dbReference type="PROSITE" id="PS00388">
    <property type="entry name" value="PROTEASOME_ALPHA_1"/>
    <property type="match status" value="1"/>
</dbReference>
<evidence type="ECO:0000256" key="11">
    <source>
        <dbReference type="RuleBase" id="RU000551"/>
    </source>
</evidence>
<dbReference type="InterPro" id="IPR050115">
    <property type="entry name" value="Proteasome_alpha"/>
</dbReference>
<dbReference type="GO" id="GO:0005737">
    <property type="term" value="C:cytoplasm"/>
    <property type="evidence" value="ECO:0007669"/>
    <property type="project" value="UniProtKB-SubCell"/>
</dbReference>
<evidence type="ECO:0000256" key="7">
    <source>
        <dbReference type="ARBA" id="ARBA00023180"/>
    </source>
</evidence>
<keyword evidence="7" id="KW-0325">Glycoprotein</keyword>
<dbReference type="GO" id="GO:0005634">
    <property type="term" value="C:nucleus"/>
    <property type="evidence" value="ECO:0007669"/>
    <property type="project" value="UniProtKB-SubCell"/>
</dbReference>
<dbReference type="FunFam" id="3.60.20.10:FF:000020">
    <property type="entry name" value="Proteasome subunit alpha type"/>
    <property type="match status" value="1"/>
</dbReference>
<dbReference type="AlphaFoldDB" id="A0A1B6H343"/>
<evidence type="ECO:0000256" key="8">
    <source>
        <dbReference type="ARBA" id="ARBA00023242"/>
    </source>
</evidence>
<comment type="subcellular location">
    <subcellularLocation>
        <location evidence="11">Cytoplasm</location>
    </subcellularLocation>
    <subcellularLocation>
        <location evidence="11">Nucleus</location>
    </subcellularLocation>
</comment>
<dbReference type="SMART" id="SM00948">
    <property type="entry name" value="Proteasome_A_N"/>
    <property type="match status" value="1"/>
</dbReference>
<comment type="function">
    <text evidence="2">Component of the 20S core proteasome complex involved in the proteolytic degradation of most intracellular proteins. This complex plays numerous essential roles within the cell by associating with different regulatory particles. Associated with two 19S regulatory particles, forms the 26S proteasome and thus participates in the ATP-dependent degradation of ubiquitinated proteins. The 26S proteasome plays a key role in the maintenance of protein homeostasis by removing misfolded or damaged proteins that could impair cellular functions, and by removing proteins whose functions are no longer required. Associated with the PA200 or PA28, the 20S proteasome mediates ubiquitin-independent protein degradation. This type of proteolysis is required in several pathways including spermatogenesis (20S-PA200 complex) or generation of a subset of MHC class I-presented antigenic peptides (20S-PA28 complex).</text>
</comment>
<dbReference type="CDD" id="cd03754">
    <property type="entry name" value="proteasome_alpha_type_6"/>
    <property type="match status" value="1"/>
</dbReference>
<dbReference type="EMBL" id="GECZ01000676">
    <property type="protein sequence ID" value="JAS69093.1"/>
    <property type="molecule type" value="Transcribed_RNA"/>
</dbReference>
<dbReference type="InterPro" id="IPR034642">
    <property type="entry name" value="Proteasome_subunit_alpha6"/>
</dbReference>
<evidence type="ECO:0000256" key="9">
    <source>
        <dbReference type="ARBA" id="ARBA00062366"/>
    </source>
</evidence>
<reference evidence="13" key="1">
    <citation type="submission" date="2015-11" db="EMBL/GenBank/DDBJ databases">
        <title>De novo transcriptome assembly of four potential Pierce s Disease insect vectors from Arizona vineyards.</title>
        <authorList>
            <person name="Tassone E.E."/>
        </authorList>
    </citation>
    <scope>NUCLEOTIDE SEQUENCE</scope>
</reference>
<dbReference type="SUPFAM" id="SSF56235">
    <property type="entry name" value="N-terminal nucleophile aminohydrolases (Ntn hydrolases)"/>
    <property type="match status" value="1"/>
</dbReference>
<comment type="subunit">
    <text evidence="11">The 20S proteasome core is composed of 28 subunits that are arranged in four stacked rings, resulting in a barrel-shaped structure. The two end rings are each formed by seven alpha subunits, and the two central rings are each formed by seven beta subunits.</text>
</comment>
<keyword evidence="3 11" id="KW-0963">Cytoplasm</keyword>
<keyword evidence="5 10" id="KW-0647">Proteasome</keyword>
<evidence type="ECO:0000313" key="13">
    <source>
        <dbReference type="EMBL" id="JAS69093.1"/>
    </source>
</evidence>
<dbReference type="InterPro" id="IPR023332">
    <property type="entry name" value="Proteasome_alpha-type"/>
</dbReference>
<evidence type="ECO:0000256" key="4">
    <source>
        <dbReference type="ARBA" id="ARBA00022553"/>
    </source>
</evidence>
<name>A0A1B6H343_9HEMI</name>
<dbReference type="InterPro" id="IPR000426">
    <property type="entry name" value="Proteasome_asu_N"/>
</dbReference>
<dbReference type="InterPro" id="IPR029055">
    <property type="entry name" value="Ntn_hydrolases_N"/>
</dbReference>
<dbReference type="Pfam" id="PF10584">
    <property type="entry name" value="Proteasome_A_N"/>
    <property type="match status" value="1"/>
</dbReference>
<protein>
    <recommendedName>
        <fullName evidence="11">Proteasome subunit alpha type</fullName>
    </recommendedName>
</protein>
<dbReference type="InterPro" id="IPR001353">
    <property type="entry name" value="Proteasome_sua/b"/>
</dbReference>
<evidence type="ECO:0000256" key="5">
    <source>
        <dbReference type="ARBA" id="ARBA00022942"/>
    </source>
</evidence>
<comment type="similarity">
    <text evidence="10 11">Belongs to the peptidase T1A family.</text>
</comment>
<dbReference type="PROSITE" id="PS51475">
    <property type="entry name" value="PROTEASOME_ALPHA_2"/>
    <property type="match status" value="1"/>
</dbReference>
<dbReference type="PANTHER" id="PTHR11599">
    <property type="entry name" value="PROTEASOME SUBUNIT ALPHA/BETA"/>
    <property type="match status" value="1"/>
</dbReference>
<keyword evidence="4" id="KW-0597">Phosphoprotein</keyword>
<comment type="subunit">
    <text evidence="9">The 26S proteasome consists of a 20S proteasome core and two 19S regulatory subunits. The 20S proteasome core is a barrel-shaped complex made of 28 subunits that are arranged in four stacked rings. The two outer rings are each formed by seven alpha subunits, and the two inner rings are formed by seven beta subunits. The proteolytic activity is exerted by three beta-subunits PSMB5, PSMB6 and PSMB7. Interacts with ALKBH4.</text>
</comment>
<evidence type="ECO:0000256" key="6">
    <source>
        <dbReference type="ARBA" id="ARBA00022990"/>
    </source>
</evidence>
<evidence type="ECO:0000256" key="10">
    <source>
        <dbReference type="PROSITE-ProRule" id="PRU00808"/>
    </source>
</evidence>
<keyword evidence="8 11" id="KW-0539">Nucleus</keyword>
<comment type="function">
    <text evidence="1">The proteasome is a multicatalytic proteinase complex which is characterized by its ability to cleave peptides with Arg, Phe, Tyr, Leu, and Glu adjacent to the leaving group at neutral or slightly basic pH. The proteasome has an ATP-dependent proteolytic activity.</text>
</comment>
<gene>
    <name evidence="13" type="ORF">g.14627</name>
</gene>
<sequence length="246" mass="27107">MSRGSSAGFDRHITIFSPEGRLYQVEYAFKAITQGGLTSVALKGADTAVIATQKKVPDKLLDPSTVTHLFKITDTIGCVMTGMIADSKSQVQRARYEAANFKYKNGYEMPIDMLCHRIADISQVYTQNAEMRPLGCSMMMIACDKEGGPKVYKTDPAGYFCSYRAISVGAKQTEANSYLEKKLKKKQDYQGDEAIQLAISCLSTVLSVDFKPSEIEVGVASKDNPKFRVLSEGELDRHLTAIAEKD</sequence>
<evidence type="ECO:0000256" key="1">
    <source>
        <dbReference type="ARBA" id="ARBA00002000"/>
    </source>
</evidence>
<evidence type="ECO:0000259" key="12">
    <source>
        <dbReference type="PROSITE" id="PS00388"/>
    </source>
</evidence>
<dbReference type="Pfam" id="PF00227">
    <property type="entry name" value="Proteasome"/>
    <property type="match status" value="1"/>
</dbReference>
<organism evidence="13">
    <name type="scientific">Cuerna arida</name>
    <dbReference type="NCBI Taxonomy" id="1464854"/>
    <lineage>
        <taxon>Eukaryota</taxon>
        <taxon>Metazoa</taxon>
        <taxon>Ecdysozoa</taxon>
        <taxon>Arthropoda</taxon>
        <taxon>Hexapoda</taxon>
        <taxon>Insecta</taxon>
        <taxon>Pterygota</taxon>
        <taxon>Neoptera</taxon>
        <taxon>Paraneoptera</taxon>
        <taxon>Hemiptera</taxon>
        <taxon>Auchenorrhyncha</taxon>
        <taxon>Membracoidea</taxon>
        <taxon>Cicadellidae</taxon>
        <taxon>Cicadellinae</taxon>
        <taxon>Proconiini</taxon>
        <taxon>Cuerna</taxon>
    </lineage>
</organism>
<proteinExistence type="inferred from homology"/>
<evidence type="ECO:0000256" key="3">
    <source>
        <dbReference type="ARBA" id="ARBA00022490"/>
    </source>
</evidence>
<feature type="domain" description="Proteasome alpha-type subunits" evidence="12">
    <location>
        <begin position="9"/>
        <end position="31"/>
    </location>
</feature>
<dbReference type="Gene3D" id="3.60.20.10">
    <property type="entry name" value="Glutamine Phosphoribosylpyrophosphate, subunit 1, domain 1"/>
    <property type="match status" value="1"/>
</dbReference>
<dbReference type="GO" id="GO:0006511">
    <property type="term" value="P:ubiquitin-dependent protein catabolic process"/>
    <property type="evidence" value="ECO:0007669"/>
    <property type="project" value="InterPro"/>
</dbReference>
<keyword evidence="6" id="KW-0007">Acetylation</keyword>